<evidence type="ECO:0000256" key="1">
    <source>
        <dbReference type="ARBA" id="ARBA00006141"/>
    </source>
</evidence>
<dbReference type="InterPro" id="IPR023410">
    <property type="entry name" value="14-3-3_domain"/>
</dbReference>
<dbReference type="OrthoDB" id="10260625at2759"/>
<dbReference type="PANTHER" id="PTHR18860">
    <property type="entry name" value="14-3-3 PROTEIN"/>
    <property type="match status" value="1"/>
</dbReference>
<gene>
    <name evidence="3" type="ORF">HHK36_031812</name>
</gene>
<proteinExistence type="inferred from homology"/>
<dbReference type="OMA" id="CSWIVVL"/>
<organism evidence="3 4">
    <name type="scientific">Tetracentron sinense</name>
    <name type="common">Spur-leaf</name>
    <dbReference type="NCBI Taxonomy" id="13715"/>
    <lineage>
        <taxon>Eukaryota</taxon>
        <taxon>Viridiplantae</taxon>
        <taxon>Streptophyta</taxon>
        <taxon>Embryophyta</taxon>
        <taxon>Tracheophyta</taxon>
        <taxon>Spermatophyta</taxon>
        <taxon>Magnoliopsida</taxon>
        <taxon>Trochodendrales</taxon>
        <taxon>Trochodendraceae</taxon>
        <taxon>Tetracentron</taxon>
    </lineage>
</organism>
<comment type="similarity">
    <text evidence="1">Belongs to the 14-3-3 family.</text>
</comment>
<keyword evidence="4" id="KW-1185">Reference proteome</keyword>
<dbReference type="SMART" id="SM00101">
    <property type="entry name" value="14_3_3"/>
    <property type="match status" value="1"/>
</dbReference>
<dbReference type="PRINTS" id="PR00305">
    <property type="entry name" value="1433ZETA"/>
</dbReference>
<sequence length="123" mass="13719">MVNFMEKLVIKSSSVEELRVEERNLLSVAYKNVIGSLRAASRIVFPNERKDEGRKNEEHVSLVKEYRSKVEYEFSDVCAGILKLLDAHMIPSASVSENLGMNGDPLQLGFLSPSKTTEVVTSS</sequence>
<name>A0A834Y6J7_TETSI</name>
<feature type="domain" description="14-3-3" evidence="2">
    <location>
        <begin position="1"/>
        <end position="121"/>
    </location>
</feature>
<accession>A0A834Y6J7</accession>
<evidence type="ECO:0000259" key="2">
    <source>
        <dbReference type="SMART" id="SM00101"/>
    </source>
</evidence>
<dbReference type="Pfam" id="PF00244">
    <property type="entry name" value="14-3-3"/>
    <property type="match status" value="1"/>
</dbReference>
<evidence type="ECO:0000313" key="3">
    <source>
        <dbReference type="EMBL" id="KAF8370180.1"/>
    </source>
</evidence>
<dbReference type="SUPFAM" id="SSF48445">
    <property type="entry name" value="14-3-3 protein"/>
    <property type="match status" value="1"/>
</dbReference>
<dbReference type="EMBL" id="JABCRI010000246">
    <property type="protein sequence ID" value="KAF8370180.1"/>
    <property type="molecule type" value="Genomic_DNA"/>
</dbReference>
<dbReference type="AlphaFoldDB" id="A0A834Y6J7"/>
<comment type="caution">
    <text evidence="3">The sequence shown here is derived from an EMBL/GenBank/DDBJ whole genome shotgun (WGS) entry which is preliminary data.</text>
</comment>
<dbReference type="InterPro" id="IPR023409">
    <property type="entry name" value="14-3-3_CS"/>
</dbReference>
<protein>
    <recommendedName>
        <fullName evidence="2">14-3-3 domain-containing protein</fullName>
    </recommendedName>
</protein>
<evidence type="ECO:0000313" key="4">
    <source>
        <dbReference type="Proteomes" id="UP000655225"/>
    </source>
</evidence>
<dbReference type="InterPro" id="IPR000308">
    <property type="entry name" value="14-3-3"/>
</dbReference>
<reference evidence="3 4" key="1">
    <citation type="submission" date="2020-04" db="EMBL/GenBank/DDBJ databases">
        <title>Plant Genome Project.</title>
        <authorList>
            <person name="Zhang R.-G."/>
        </authorList>
    </citation>
    <scope>NUCLEOTIDE SEQUENCE [LARGE SCALE GENOMIC DNA]</scope>
    <source>
        <strain evidence="3">YNK0</strain>
        <tissue evidence="3">Leaf</tissue>
    </source>
</reference>
<dbReference type="Gene3D" id="1.20.190.20">
    <property type="entry name" value="14-3-3 domain"/>
    <property type="match status" value="1"/>
</dbReference>
<dbReference type="Proteomes" id="UP000655225">
    <property type="component" value="Unassembled WGS sequence"/>
</dbReference>
<dbReference type="InterPro" id="IPR036815">
    <property type="entry name" value="14-3-3_dom_sf"/>
</dbReference>
<dbReference type="PROSITE" id="PS00796">
    <property type="entry name" value="1433_1"/>
    <property type="match status" value="1"/>
</dbReference>